<organism evidence="1 2">
    <name type="scientific">Calocera cornea HHB12733</name>
    <dbReference type="NCBI Taxonomy" id="1353952"/>
    <lineage>
        <taxon>Eukaryota</taxon>
        <taxon>Fungi</taxon>
        <taxon>Dikarya</taxon>
        <taxon>Basidiomycota</taxon>
        <taxon>Agaricomycotina</taxon>
        <taxon>Dacrymycetes</taxon>
        <taxon>Dacrymycetales</taxon>
        <taxon>Dacrymycetaceae</taxon>
        <taxon>Calocera</taxon>
    </lineage>
</organism>
<accession>A0A165F032</accession>
<protein>
    <submittedName>
        <fullName evidence="1">Uncharacterized protein</fullName>
    </submittedName>
</protein>
<evidence type="ECO:0000313" key="1">
    <source>
        <dbReference type="EMBL" id="KZT55908.1"/>
    </source>
</evidence>
<dbReference type="EMBL" id="KV423987">
    <property type="protein sequence ID" value="KZT55908.1"/>
    <property type="molecule type" value="Genomic_DNA"/>
</dbReference>
<gene>
    <name evidence="1" type="ORF">CALCODRAFT_556222</name>
</gene>
<feature type="non-terminal residue" evidence="1">
    <location>
        <position position="100"/>
    </location>
</feature>
<dbReference type="InParanoid" id="A0A165F032"/>
<sequence>MTWSFMFVGEDLLLVVYFHQGHEHASPNRASLSCLLVRHATRHPRLSTCSQCTLRQTTRDDVVHRMGLYPDGTWSANRAKRSGVSTLCARGQPGGGTCGC</sequence>
<proteinExistence type="predicted"/>
<name>A0A165F032_9BASI</name>
<dbReference type="AlphaFoldDB" id="A0A165F032"/>
<evidence type="ECO:0000313" key="2">
    <source>
        <dbReference type="Proteomes" id="UP000076842"/>
    </source>
</evidence>
<reference evidence="1 2" key="1">
    <citation type="journal article" date="2016" name="Mol. Biol. Evol.">
        <title>Comparative Genomics of Early-Diverging Mushroom-Forming Fungi Provides Insights into the Origins of Lignocellulose Decay Capabilities.</title>
        <authorList>
            <person name="Nagy L.G."/>
            <person name="Riley R."/>
            <person name="Tritt A."/>
            <person name="Adam C."/>
            <person name="Daum C."/>
            <person name="Floudas D."/>
            <person name="Sun H."/>
            <person name="Yadav J.S."/>
            <person name="Pangilinan J."/>
            <person name="Larsson K.H."/>
            <person name="Matsuura K."/>
            <person name="Barry K."/>
            <person name="Labutti K."/>
            <person name="Kuo R."/>
            <person name="Ohm R.A."/>
            <person name="Bhattacharya S.S."/>
            <person name="Shirouzu T."/>
            <person name="Yoshinaga Y."/>
            <person name="Martin F.M."/>
            <person name="Grigoriev I.V."/>
            <person name="Hibbett D.S."/>
        </authorList>
    </citation>
    <scope>NUCLEOTIDE SEQUENCE [LARGE SCALE GENOMIC DNA]</scope>
    <source>
        <strain evidence="1 2">HHB12733</strain>
    </source>
</reference>
<keyword evidence="2" id="KW-1185">Reference proteome</keyword>
<dbReference type="Proteomes" id="UP000076842">
    <property type="component" value="Unassembled WGS sequence"/>
</dbReference>